<organism evidence="1 2">
    <name type="scientific">Lysobacter silvisoli</name>
    <dbReference type="NCBI Taxonomy" id="2293254"/>
    <lineage>
        <taxon>Bacteria</taxon>
        <taxon>Pseudomonadati</taxon>
        <taxon>Pseudomonadota</taxon>
        <taxon>Gammaproteobacteria</taxon>
        <taxon>Lysobacterales</taxon>
        <taxon>Lysobacteraceae</taxon>
        <taxon>Lysobacter</taxon>
    </lineage>
</organism>
<proteinExistence type="predicted"/>
<reference evidence="1 2" key="1">
    <citation type="submission" date="2018-08" db="EMBL/GenBank/DDBJ databases">
        <title>Lysobacter sp. zong2l5, whole genome shotgun sequence.</title>
        <authorList>
            <person name="Zhang X."/>
            <person name="Feng G."/>
            <person name="Zhu H."/>
        </authorList>
    </citation>
    <scope>NUCLEOTIDE SEQUENCE [LARGE SCALE GENOMIC DNA]</scope>
    <source>
        <strain evidence="2">zong2l5</strain>
    </source>
</reference>
<evidence type="ECO:0000313" key="1">
    <source>
        <dbReference type="EMBL" id="RDZ26254.1"/>
    </source>
</evidence>
<gene>
    <name evidence="1" type="ORF">DX914_18465</name>
</gene>
<protein>
    <recommendedName>
        <fullName evidence="3">SMI1/KNR4 family protein</fullName>
    </recommendedName>
</protein>
<sequence>MNTWQPITVEELNALIAEQLVDCSADQQEFFERFKVAPYLVPIARLGNTETVFIVAEAGDLVLYYEDVEEGFNISGLSPDGAIATPHCEQWELRHALIHLAVA</sequence>
<dbReference type="EMBL" id="QTSU01000004">
    <property type="protein sequence ID" value="RDZ26254.1"/>
    <property type="molecule type" value="Genomic_DNA"/>
</dbReference>
<keyword evidence="2" id="KW-1185">Reference proteome</keyword>
<name>A0A371JXA5_9GAMM</name>
<evidence type="ECO:0000313" key="2">
    <source>
        <dbReference type="Proteomes" id="UP000264492"/>
    </source>
</evidence>
<comment type="caution">
    <text evidence="1">The sequence shown here is derived from an EMBL/GenBank/DDBJ whole genome shotgun (WGS) entry which is preliminary data.</text>
</comment>
<dbReference type="OrthoDB" id="6892721at2"/>
<dbReference type="RefSeq" id="WP_115861561.1">
    <property type="nucleotide sequence ID" value="NZ_QTSU01000004.1"/>
</dbReference>
<dbReference type="AlphaFoldDB" id="A0A371JXA5"/>
<accession>A0A371JXA5</accession>
<dbReference type="Proteomes" id="UP000264492">
    <property type="component" value="Unassembled WGS sequence"/>
</dbReference>
<evidence type="ECO:0008006" key="3">
    <source>
        <dbReference type="Google" id="ProtNLM"/>
    </source>
</evidence>